<keyword evidence="2" id="KW-1185">Reference proteome</keyword>
<evidence type="ECO:0000313" key="1">
    <source>
        <dbReference type="EMBL" id="GIZ52885.1"/>
    </source>
</evidence>
<comment type="caution">
    <text evidence="1">The sequence shown here is derived from an EMBL/GenBank/DDBJ whole genome shotgun (WGS) entry which is preliminary data.</text>
</comment>
<protein>
    <recommendedName>
        <fullName evidence="3">DUF3025 family protein</fullName>
    </recommendedName>
</protein>
<name>A0ABQ4Q7X9_9BURK</name>
<reference evidence="1 2" key="1">
    <citation type="journal article" date="2022" name="Int. J. Syst. Evol. Microbiol.">
        <title>Noviherbaspirillum aridicola sp. nov., isolated from an arid soil in Pakistan.</title>
        <authorList>
            <person name="Khan I.U."/>
            <person name="Saqib M."/>
            <person name="Amin A."/>
            <person name="Hussain F."/>
            <person name="Li L."/>
            <person name="Liu Y.H."/>
            <person name="Fang B.Z."/>
            <person name="Ahmed I."/>
            <person name="Li W.J."/>
        </authorList>
    </citation>
    <scope>NUCLEOTIDE SEQUENCE [LARGE SCALE GENOMIC DNA]</scope>
    <source>
        <strain evidence="1 2">NCCP-691</strain>
    </source>
</reference>
<dbReference type="InterPro" id="IPR021390">
    <property type="entry name" value="DUF3025"/>
</dbReference>
<dbReference type="Pfam" id="PF11227">
    <property type="entry name" value="DUF3025"/>
    <property type="match status" value="1"/>
</dbReference>
<evidence type="ECO:0008006" key="3">
    <source>
        <dbReference type="Google" id="ProtNLM"/>
    </source>
</evidence>
<proteinExistence type="predicted"/>
<sequence>MTPEFLQSLDWHRPWLVPYRELGQALATSPNWRGAACDLARGIRNSRGHTIRFVPQSALPAGVAYEAFIAETGCVPTRENLHDFFNALVWLTFPRIKVQLNARQAAEIEATGGVTGVRGRVRDAATLFDENAALLVTRDLSLLSALREHAWTDVFLNNRTRFMADCEVILFGHALMEKLVTPYKAITAHAWPLLLNGEQARVSRVDYMKAIDERIAQSLYGMLSPASFTPLPIMGIPSWSEGQDTLFYADKHVFRPKRPR</sequence>
<gene>
    <name evidence="1" type="ORF">NCCP691_28990</name>
</gene>
<dbReference type="Proteomes" id="UP000887222">
    <property type="component" value="Unassembled WGS sequence"/>
</dbReference>
<organism evidence="1 2">
    <name type="scientific">Noviherbaspirillum aridicola</name>
    <dbReference type="NCBI Taxonomy" id="2849687"/>
    <lineage>
        <taxon>Bacteria</taxon>
        <taxon>Pseudomonadati</taxon>
        <taxon>Pseudomonadota</taxon>
        <taxon>Betaproteobacteria</taxon>
        <taxon>Burkholderiales</taxon>
        <taxon>Oxalobacteraceae</taxon>
        <taxon>Noviherbaspirillum</taxon>
    </lineage>
</organism>
<dbReference type="RefSeq" id="WP_220809314.1">
    <property type="nucleotide sequence ID" value="NZ_BPMK01000013.1"/>
</dbReference>
<dbReference type="EMBL" id="BPMK01000013">
    <property type="protein sequence ID" value="GIZ52885.1"/>
    <property type="molecule type" value="Genomic_DNA"/>
</dbReference>
<accession>A0ABQ4Q7X9</accession>
<evidence type="ECO:0000313" key="2">
    <source>
        <dbReference type="Proteomes" id="UP000887222"/>
    </source>
</evidence>